<dbReference type="Proteomes" id="UP000000323">
    <property type="component" value="Chromosome 1"/>
</dbReference>
<dbReference type="EMBL" id="CP001825">
    <property type="protein sequence ID" value="ACZ42101.1"/>
    <property type="molecule type" value="Genomic_DNA"/>
</dbReference>
<evidence type="ECO:0000259" key="2">
    <source>
        <dbReference type="SMART" id="SM00014"/>
    </source>
</evidence>
<dbReference type="Gene3D" id="1.20.144.10">
    <property type="entry name" value="Phosphatidic acid phosphatase type 2/haloperoxidase"/>
    <property type="match status" value="1"/>
</dbReference>
<feature type="domain" description="Phosphatidic acid phosphatase type 2/haloperoxidase" evidence="2">
    <location>
        <begin position="62"/>
        <end position="169"/>
    </location>
</feature>
<feature type="transmembrane region" description="Helical" evidence="1">
    <location>
        <begin position="156"/>
        <end position="175"/>
    </location>
</feature>
<keyword evidence="1" id="KW-0472">Membrane</keyword>
<reference evidence="4" key="1">
    <citation type="journal article" date="2010" name="Stand. Genomic Sci.">
        <title>Complete genome sequence of 'Thermobaculum terrenum' type strain (YNP1).</title>
        <authorList>
            <person name="Kiss H."/>
            <person name="Cleland D."/>
            <person name="Lapidus A."/>
            <person name="Lucas S."/>
            <person name="Glavina Del Rio T."/>
            <person name="Nolan M."/>
            <person name="Tice H."/>
            <person name="Han C."/>
            <person name="Goodwin L."/>
            <person name="Pitluck S."/>
            <person name="Liolios K."/>
            <person name="Ivanova N."/>
            <person name="Mavromatis K."/>
            <person name="Ovchinnikova G."/>
            <person name="Pati A."/>
            <person name="Chen A."/>
            <person name="Palaniappan K."/>
            <person name="Land M."/>
            <person name="Hauser L."/>
            <person name="Chang Y."/>
            <person name="Jeffries C."/>
            <person name="Lu M."/>
            <person name="Brettin T."/>
            <person name="Detter J."/>
            <person name="Goker M."/>
            <person name="Tindall B."/>
            <person name="Beck B."/>
            <person name="McDermott T."/>
            <person name="Woyke T."/>
            <person name="Bristow J."/>
            <person name="Eisen J."/>
            <person name="Markowitz V."/>
            <person name="Hugenholtz P."/>
            <person name="Kyrpides N."/>
            <person name="Klenk H."/>
            <person name="Cheng J."/>
        </authorList>
    </citation>
    <scope>NUCLEOTIDE SEQUENCE [LARGE SCALE GENOMIC DNA]</scope>
    <source>
        <strain evidence="4">ATCC BAA-798 / YNP1</strain>
    </source>
</reference>
<dbReference type="PANTHER" id="PTHR14969:SF13">
    <property type="entry name" value="AT30094P"/>
    <property type="match status" value="1"/>
</dbReference>
<dbReference type="AlphaFoldDB" id="D1CBD6"/>
<dbReference type="InterPro" id="IPR036938">
    <property type="entry name" value="PAP2/HPO_sf"/>
</dbReference>
<dbReference type="PANTHER" id="PTHR14969">
    <property type="entry name" value="SPHINGOSINE-1-PHOSPHATE PHOSPHOHYDROLASE"/>
    <property type="match status" value="1"/>
</dbReference>
<dbReference type="KEGG" id="ttr:Tter_1193"/>
<name>D1CBD6_THET1</name>
<dbReference type="OrthoDB" id="9789113at2"/>
<dbReference type="RefSeq" id="WP_012875136.1">
    <property type="nucleotide sequence ID" value="NC_013525.1"/>
</dbReference>
<feature type="transmembrane region" description="Helical" evidence="1">
    <location>
        <begin position="33"/>
        <end position="50"/>
    </location>
</feature>
<gene>
    <name evidence="3" type="ordered locus">Tter_1193</name>
</gene>
<dbReference type="InterPro" id="IPR000326">
    <property type="entry name" value="PAP2/HPO"/>
</dbReference>
<keyword evidence="4" id="KW-1185">Reference proteome</keyword>
<dbReference type="SUPFAM" id="SSF48317">
    <property type="entry name" value="Acid phosphatase/Vanadium-dependent haloperoxidase"/>
    <property type="match status" value="1"/>
</dbReference>
<dbReference type="Pfam" id="PF01569">
    <property type="entry name" value="PAP2"/>
    <property type="match status" value="1"/>
</dbReference>
<dbReference type="eggNOG" id="COG0671">
    <property type="taxonomic scope" value="Bacteria"/>
</dbReference>
<protein>
    <submittedName>
        <fullName evidence="3">Phosphoesterase PA-phosphatase related protein</fullName>
    </submittedName>
</protein>
<keyword evidence="1" id="KW-1133">Transmembrane helix</keyword>
<feature type="transmembrane region" description="Helical" evidence="1">
    <location>
        <begin position="62"/>
        <end position="84"/>
    </location>
</feature>
<accession>D1CBD6</accession>
<evidence type="ECO:0000313" key="3">
    <source>
        <dbReference type="EMBL" id="ACZ42101.1"/>
    </source>
</evidence>
<proteinExistence type="predicted"/>
<organism evidence="3 4">
    <name type="scientific">Thermobaculum terrenum (strain ATCC BAA-798 / CCMEE 7001 / YNP1)</name>
    <dbReference type="NCBI Taxonomy" id="525904"/>
    <lineage>
        <taxon>Bacteria</taxon>
        <taxon>Bacillati</taxon>
        <taxon>Chloroflexota</taxon>
        <taxon>Chloroflexia</taxon>
        <taxon>Candidatus Thermobaculales</taxon>
        <taxon>Candidatus Thermobaculaceae</taxon>
        <taxon>Thermobaculum</taxon>
    </lineage>
</organism>
<evidence type="ECO:0000256" key="1">
    <source>
        <dbReference type="SAM" id="Phobius"/>
    </source>
</evidence>
<dbReference type="STRING" id="525904.Tter_1193"/>
<keyword evidence="1" id="KW-0812">Transmembrane</keyword>
<feature type="transmembrane region" description="Helical" evidence="1">
    <location>
        <begin position="131"/>
        <end position="150"/>
    </location>
</feature>
<dbReference type="SMART" id="SM00014">
    <property type="entry name" value="acidPPc"/>
    <property type="match status" value="1"/>
</dbReference>
<evidence type="ECO:0000313" key="4">
    <source>
        <dbReference type="Proteomes" id="UP000000323"/>
    </source>
</evidence>
<dbReference type="HOGENOM" id="CLU_072573_8_1_0"/>
<feature type="transmembrane region" description="Helical" evidence="1">
    <location>
        <begin position="104"/>
        <end position="124"/>
    </location>
</feature>
<sequence length="192" mass="20870">MNSIDTQLLLKLNSMVGKNPVVDVLVQLLVNEYFVPVSLSLVLLFMWFGAKELENLRWKLGAINAAIGVGIANIIVATSNIFYFRDRPFMHLDVNLLFYRPTDSSFPSNAAAVAMALAIGISLHDKRLAPLVLPLAASIGIARVMAGVHYPSDVLAGWIVGALAAFIALLITNFLRPFIERLILAAKNLGLA</sequence>